<evidence type="ECO:0000313" key="1">
    <source>
        <dbReference type="EMBL" id="MBW0537768.1"/>
    </source>
</evidence>
<comment type="caution">
    <text evidence="1">The sequence shown here is derived from an EMBL/GenBank/DDBJ whole genome shotgun (WGS) entry which is preliminary data.</text>
</comment>
<proteinExistence type="predicted"/>
<sequence>MTRVHKAGNLHKNADGLSRWALPKTPDNPPYVPTGAEPQIPIEEIKIIDVGTEFCKEVRDSYMLAKNFHILTSLLKNIAKIQLWPILWMILGKNLMNMEDSIYLMEYYIIHLNPHVSWSCVVEC</sequence>
<keyword evidence="2" id="KW-1185">Reference proteome</keyword>
<dbReference type="EMBL" id="AVOT02042361">
    <property type="protein sequence ID" value="MBW0537768.1"/>
    <property type="molecule type" value="Genomic_DNA"/>
</dbReference>
<dbReference type="Proteomes" id="UP000765509">
    <property type="component" value="Unassembled WGS sequence"/>
</dbReference>
<gene>
    <name evidence="1" type="ORF">O181_077483</name>
</gene>
<name>A0A9Q3FCW0_9BASI</name>
<accession>A0A9Q3FCW0</accession>
<reference evidence="1" key="1">
    <citation type="submission" date="2021-03" db="EMBL/GenBank/DDBJ databases">
        <title>Draft genome sequence of rust myrtle Austropuccinia psidii MF-1, a brazilian biotype.</title>
        <authorList>
            <person name="Quecine M.C."/>
            <person name="Pachon D.M.R."/>
            <person name="Bonatelli M.L."/>
            <person name="Correr F.H."/>
            <person name="Franceschini L.M."/>
            <person name="Leite T.F."/>
            <person name="Margarido G.R.A."/>
            <person name="Almeida C.A."/>
            <person name="Ferrarezi J.A."/>
            <person name="Labate C.A."/>
        </authorList>
    </citation>
    <scope>NUCLEOTIDE SEQUENCE</scope>
    <source>
        <strain evidence="1">MF-1</strain>
    </source>
</reference>
<organism evidence="1 2">
    <name type="scientific">Austropuccinia psidii MF-1</name>
    <dbReference type="NCBI Taxonomy" id="1389203"/>
    <lineage>
        <taxon>Eukaryota</taxon>
        <taxon>Fungi</taxon>
        <taxon>Dikarya</taxon>
        <taxon>Basidiomycota</taxon>
        <taxon>Pucciniomycotina</taxon>
        <taxon>Pucciniomycetes</taxon>
        <taxon>Pucciniales</taxon>
        <taxon>Sphaerophragmiaceae</taxon>
        <taxon>Austropuccinia</taxon>
    </lineage>
</organism>
<evidence type="ECO:0000313" key="2">
    <source>
        <dbReference type="Proteomes" id="UP000765509"/>
    </source>
</evidence>
<protein>
    <submittedName>
        <fullName evidence="1">Uncharacterized protein</fullName>
    </submittedName>
</protein>
<dbReference type="AlphaFoldDB" id="A0A9Q3FCW0"/>